<dbReference type="RefSeq" id="WP_068888930.1">
    <property type="nucleotide sequence ID" value="NZ_CBCRUU010000014.1"/>
</dbReference>
<protein>
    <submittedName>
        <fullName evidence="2">Phage virion morphogenesis protein</fullName>
    </submittedName>
</protein>
<proteinExistence type="predicted"/>
<evidence type="ECO:0000313" key="3">
    <source>
        <dbReference type="Proteomes" id="UP000186553"/>
    </source>
</evidence>
<dbReference type="Proteomes" id="UP000186553">
    <property type="component" value="Unassembled WGS sequence"/>
</dbReference>
<accession>A0A1C3CUL9</accession>
<feature type="compositionally biased region" description="Basic and acidic residues" evidence="1">
    <location>
        <begin position="32"/>
        <end position="48"/>
    </location>
</feature>
<sequence length="149" mass="17226">MSQNFEKLADHLQPLLQRLSSAERSKLAKKIGRDLRNSQKKRITEQKNTDGSSYTPRRKRLREKKGRIKRKMFTRLKSNTHLKLLSNADAVAIGFIGRISRIANVHQKGLRDRAERGAPDVVYPTRELLGLTNQEIKQIEDSFLKHINI</sequence>
<dbReference type="InterPro" id="IPR006522">
    <property type="entry name" value="Phage_virion_morphogenesis"/>
</dbReference>
<evidence type="ECO:0000313" key="2">
    <source>
        <dbReference type="EMBL" id="ODA12434.1"/>
    </source>
</evidence>
<comment type="caution">
    <text evidence="2">The sequence shown here is derived from an EMBL/GenBank/DDBJ whole genome shotgun (WGS) entry which is preliminary data.</text>
</comment>
<gene>
    <name evidence="2" type="ORF">BBP83_11130</name>
</gene>
<dbReference type="Pfam" id="PF05069">
    <property type="entry name" value="Phage_tail_S"/>
    <property type="match status" value="1"/>
</dbReference>
<dbReference type="STRING" id="1891224.BBP83_11130"/>
<dbReference type="OrthoDB" id="6402405at2"/>
<keyword evidence="3" id="KW-1185">Reference proteome</keyword>
<feature type="region of interest" description="Disordered" evidence="1">
    <location>
        <begin position="32"/>
        <end position="64"/>
    </location>
</feature>
<dbReference type="AlphaFoldDB" id="A0A1C3CUL9"/>
<name>A0A1C3CUL9_9GAMM</name>
<evidence type="ECO:0000256" key="1">
    <source>
        <dbReference type="SAM" id="MobiDB-lite"/>
    </source>
</evidence>
<dbReference type="EMBL" id="MBDL01000011">
    <property type="protein sequence ID" value="ODA12434.1"/>
    <property type="molecule type" value="Genomic_DNA"/>
</dbReference>
<organism evidence="2 3">
    <name type="scientific">Acinetobacter celticus</name>
    <dbReference type="NCBI Taxonomy" id="1891224"/>
    <lineage>
        <taxon>Bacteria</taxon>
        <taxon>Pseudomonadati</taxon>
        <taxon>Pseudomonadota</taxon>
        <taxon>Gammaproteobacteria</taxon>
        <taxon>Moraxellales</taxon>
        <taxon>Moraxellaceae</taxon>
        <taxon>Acinetobacter</taxon>
    </lineage>
</organism>
<dbReference type="NCBIfam" id="TIGR01635">
    <property type="entry name" value="tail_comp_S"/>
    <property type="match status" value="1"/>
</dbReference>
<reference evidence="2 3" key="1">
    <citation type="submission" date="2016-07" db="EMBL/GenBank/DDBJ databases">
        <title>Acinetobacter sp. ANC 4603.</title>
        <authorList>
            <person name="Radolfova-Krizova L."/>
            <person name="Nemec A."/>
        </authorList>
    </citation>
    <scope>NUCLEOTIDE SEQUENCE [LARGE SCALE GENOMIC DNA]</scope>
    <source>
        <strain evidence="2 3">ANC 4603</strain>
    </source>
</reference>